<dbReference type="FunFam" id="3.80.10.10:FF:000288">
    <property type="entry name" value="LRR receptor-like serine/threonine-protein kinase EFR"/>
    <property type="match status" value="1"/>
</dbReference>
<dbReference type="InterPro" id="IPR000719">
    <property type="entry name" value="Prot_kinase_dom"/>
</dbReference>
<dbReference type="SMART" id="SM00369">
    <property type="entry name" value="LRR_TYP"/>
    <property type="match status" value="9"/>
</dbReference>
<dbReference type="PROSITE" id="PS00107">
    <property type="entry name" value="PROTEIN_KINASE_ATP"/>
    <property type="match status" value="1"/>
</dbReference>
<evidence type="ECO:0000256" key="5">
    <source>
        <dbReference type="ARBA" id="ARBA00022475"/>
    </source>
</evidence>
<dbReference type="InterPro" id="IPR003591">
    <property type="entry name" value="Leu-rich_rpt_typical-subtyp"/>
</dbReference>
<keyword evidence="5" id="KW-1003">Cell membrane</keyword>
<dbReference type="InterPro" id="IPR011009">
    <property type="entry name" value="Kinase-like_dom_sf"/>
</dbReference>
<feature type="signal peptide" evidence="24">
    <location>
        <begin position="1"/>
        <end position="31"/>
    </location>
</feature>
<proteinExistence type="inferred from homology"/>
<evidence type="ECO:0000256" key="16">
    <source>
        <dbReference type="ARBA" id="ARBA00022989"/>
    </source>
</evidence>
<keyword evidence="12" id="KW-0677">Repeat</keyword>
<keyword evidence="13 22" id="KW-0547">Nucleotide-binding</keyword>
<evidence type="ECO:0000256" key="7">
    <source>
        <dbReference type="ARBA" id="ARBA00022553"/>
    </source>
</evidence>
<dbReference type="GO" id="GO:0005886">
    <property type="term" value="C:plasma membrane"/>
    <property type="evidence" value="ECO:0007669"/>
    <property type="project" value="UniProtKB-SubCell"/>
</dbReference>
<evidence type="ECO:0000256" key="8">
    <source>
        <dbReference type="ARBA" id="ARBA00022614"/>
    </source>
</evidence>
<dbReference type="InterPro" id="IPR001245">
    <property type="entry name" value="Ser-Thr/Tyr_kinase_cat_dom"/>
</dbReference>
<reference evidence="27" key="1">
    <citation type="submission" date="2019-07" db="EMBL/GenBank/DDBJ databases">
        <title>De Novo Assembly of kiwifruit Actinidia rufa.</title>
        <authorList>
            <person name="Sugita-Konishi S."/>
            <person name="Sato K."/>
            <person name="Mori E."/>
            <person name="Abe Y."/>
            <person name="Kisaki G."/>
            <person name="Hamano K."/>
            <person name="Suezawa K."/>
            <person name="Otani M."/>
            <person name="Fukuda T."/>
            <person name="Manabe T."/>
            <person name="Gomi K."/>
            <person name="Tabuchi M."/>
            <person name="Akimitsu K."/>
            <person name="Kataoka I."/>
        </authorList>
    </citation>
    <scope>NUCLEOTIDE SEQUENCE [LARGE SCALE GENOMIC DNA]</scope>
    <source>
        <strain evidence="27">cv. Fuchu</strain>
    </source>
</reference>
<feature type="domain" description="Protein kinase" evidence="25">
    <location>
        <begin position="711"/>
        <end position="1019"/>
    </location>
</feature>
<dbReference type="GO" id="GO:0005524">
    <property type="term" value="F:ATP binding"/>
    <property type="evidence" value="ECO:0007669"/>
    <property type="project" value="UniProtKB-UniRule"/>
</dbReference>
<dbReference type="PANTHER" id="PTHR48005">
    <property type="entry name" value="LEUCINE RICH REPEAT KINASE 2"/>
    <property type="match status" value="1"/>
</dbReference>
<dbReference type="InterPro" id="IPR051420">
    <property type="entry name" value="Ser_Thr_Kinases_DiverseReg"/>
</dbReference>
<evidence type="ECO:0000256" key="20">
    <source>
        <dbReference type="ARBA" id="ARBA00047899"/>
    </source>
</evidence>
<dbReference type="EMBL" id="BJWL01000451">
    <property type="protein sequence ID" value="GFS45550.1"/>
    <property type="molecule type" value="Genomic_DNA"/>
</dbReference>
<feature type="binding site" evidence="22">
    <location>
        <position position="740"/>
    </location>
    <ligand>
        <name>ATP</name>
        <dbReference type="ChEBI" id="CHEBI:30616"/>
    </ligand>
</feature>
<feature type="transmembrane region" description="Helical" evidence="23">
    <location>
        <begin position="657"/>
        <end position="679"/>
    </location>
</feature>
<evidence type="ECO:0000256" key="22">
    <source>
        <dbReference type="PROSITE-ProRule" id="PRU10141"/>
    </source>
</evidence>
<dbReference type="OrthoDB" id="676979at2759"/>
<evidence type="ECO:0000256" key="6">
    <source>
        <dbReference type="ARBA" id="ARBA00022527"/>
    </source>
</evidence>
<comment type="similarity">
    <text evidence="2">Belongs to the protein kinase superfamily. Ser/Thr protein kinase family.</text>
</comment>
<evidence type="ECO:0000256" key="19">
    <source>
        <dbReference type="ARBA" id="ARBA00023180"/>
    </source>
</evidence>
<evidence type="ECO:0000256" key="23">
    <source>
        <dbReference type="SAM" id="Phobius"/>
    </source>
</evidence>
<evidence type="ECO:0000313" key="26">
    <source>
        <dbReference type="EMBL" id="GFS45550.1"/>
    </source>
</evidence>
<dbReference type="Pfam" id="PF07714">
    <property type="entry name" value="PK_Tyr_Ser-Thr"/>
    <property type="match status" value="1"/>
</dbReference>
<evidence type="ECO:0000256" key="4">
    <source>
        <dbReference type="ARBA" id="ARBA00012513"/>
    </source>
</evidence>
<dbReference type="PROSITE" id="PS00108">
    <property type="entry name" value="PROTEIN_KINASE_ST"/>
    <property type="match status" value="1"/>
</dbReference>
<dbReference type="Pfam" id="PF13855">
    <property type="entry name" value="LRR_8"/>
    <property type="match status" value="1"/>
</dbReference>
<keyword evidence="7" id="KW-0597">Phosphoprotein</keyword>
<keyword evidence="10 23" id="KW-0812">Transmembrane</keyword>
<dbReference type="SUPFAM" id="SSF52058">
    <property type="entry name" value="L domain-like"/>
    <property type="match status" value="2"/>
</dbReference>
<dbReference type="FunFam" id="3.80.10.10:FF:000275">
    <property type="entry name" value="Leucine-rich repeat receptor-like protein kinase"/>
    <property type="match status" value="1"/>
</dbReference>
<comment type="subcellular location">
    <subcellularLocation>
        <location evidence="1">Cell membrane</location>
        <topology evidence="1">Single-pass type I membrane protein</topology>
    </subcellularLocation>
</comment>
<evidence type="ECO:0000256" key="17">
    <source>
        <dbReference type="ARBA" id="ARBA00023136"/>
    </source>
</evidence>
<keyword evidence="19" id="KW-0325">Glycoprotein</keyword>
<dbReference type="FunFam" id="3.30.200.20:FF:000432">
    <property type="entry name" value="LRR receptor-like serine/threonine-protein kinase EFR"/>
    <property type="match status" value="1"/>
</dbReference>
<keyword evidence="16 23" id="KW-1133">Transmembrane helix</keyword>
<dbReference type="FunFam" id="1.10.510.10:FF:000358">
    <property type="entry name" value="Putative leucine-rich repeat receptor-like serine/threonine-protein kinase"/>
    <property type="match status" value="1"/>
</dbReference>
<dbReference type="InterPro" id="IPR001611">
    <property type="entry name" value="Leu-rich_rpt"/>
</dbReference>
<keyword evidence="8" id="KW-0433">Leucine-rich repeat</keyword>
<dbReference type="GO" id="GO:0051707">
    <property type="term" value="P:response to other organism"/>
    <property type="evidence" value="ECO:0007669"/>
    <property type="project" value="UniProtKB-ARBA"/>
</dbReference>
<protein>
    <recommendedName>
        <fullName evidence="4">non-specific serine/threonine protein kinase</fullName>
        <ecNumber evidence="4">2.7.11.1</ecNumber>
    </recommendedName>
</protein>
<comment type="caution">
    <text evidence="26">The sequence shown here is derived from an EMBL/GenBank/DDBJ whole genome shotgun (WGS) entry which is preliminary data.</text>
</comment>
<evidence type="ECO:0000259" key="25">
    <source>
        <dbReference type="PROSITE" id="PS50011"/>
    </source>
</evidence>
<evidence type="ECO:0000256" key="18">
    <source>
        <dbReference type="ARBA" id="ARBA00023170"/>
    </source>
</evidence>
<keyword evidence="11 24" id="KW-0732">Signal</keyword>
<evidence type="ECO:0000256" key="11">
    <source>
        <dbReference type="ARBA" id="ARBA00022729"/>
    </source>
</evidence>
<comment type="catalytic activity">
    <reaction evidence="21">
        <text>L-seryl-[protein] + ATP = O-phospho-L-seryl-[protein] + ADP + H(+)</text>
        <dbReference type="Rhea" id="RHEA:17989"/>
        <dbReference type="Rhea" id="RHEA-COMP:9863"/>
        <dbReference type="Rhea" id="RHEA-COMP:11604"/>
        <dbReference type="ChEBI" id="CHEBI:15378"/>
        <dbReference type="ChEBI" id="CHEBI:29999"/>
        <dbReference type="ChEBI" id="CHEBI:30616"/>
        <dbReference type="ChEBI" id="CHEBI:83421"/>
        <dbReference type="ChEBI" id="CHEBI:456216"/>
        <dbReference type="EC" id="2.7.11.1"/>
    </reaction>
</comment>
<evidence type="ECO:0000256" key="1">
    <source>
        <dbReference type="ARBA" id="ARBA00004251"/>
    </source>
</evidence>
<accession>A0A7J0DZV4</accession>
<evidence type="ECO:0000313" key="27">
    <source>
        <dbReference type="Proteomes" id="UP000585474"/>
    </source>
</evidence>
<dbReference type="Pfam" id="PF08263">
    <property type="entry name" value="LRRNT_2"/>
    <property type="match status" value="1"/>
</dbReference>
<dbReference type="GO" id="GO:0004674">
    <property type="term" value="F:protein serine/threonine kinase activity"/>
    <property type="evidence" value="ECO:0007669"/>
    <property type="project" value="UniProtKB-KW"/>
</dbReference>
<dbReference type="Gene3D" id="1.10.510.10">
    <property type="entry name" value="Transferase(Phosphotransferase) domain 1"/>
    <property type="match status" value="1"/>
</dbReference>
<dbReference type="SMART" id="SM00220">
    <property type="entry name" value="S_TKc"/>
    <property type="match status" value="1"/>
</dbReference>
<dbReference type="InterPro" id="IPR013210">
    <property type="entry name" value="LRR_N_plant-typ"/>
</dbReference>
<evidence type="ECO:0000256" key="9">
    <source>
        <dbReference type="ARBA" id="ARBA00022679"/>
    </source>
</evidence>
<organism evidence="26 27">
    <name type="scientific">Actinidia rufa</name>
    <dbReference type="NCBI Taxonomy" id="165716"/>
    <lineage>
        <taxon>Eukaryota</taxon>
        <taxon>Viridiplantae</taxon>
        <taxon>Streptophyta</taxon>
        <taxon>Embryophyta</taxon>
        <taxon>Tracheophyta</taxon>
        <taxon>Spermatophyta</taxon>
        <taxon>Magnoliopsida</taxon>
        <taxon>eudicotyledons</taxon>
        <taxon>Gunneridae</taxon>
        <taxon>Pentapetalae</taxon>
        <taxon>asterids</taxon>
        <taxon>Ericales</taxon>
        <taxon>Actinidiaceae</taxon>
        <taxon>Actinidia</taxon>
    </lineage>
</organism>
<dbReference type="AlphaFoldDB" id="A0A7J0DZV4"/>
<keyword evidence="18" id="KW-0675">Receptor</keyword>
<dbReference type="Pfam" id="PF00560">
    <property type="entry name" value="LRR_1"/>
    <property type="match status" value="7"/>
</dbReference>
<feature type="chain" id="PRO_5029583718" description="non-specific serine/threonine protein kinase" evidence="24">
    <location>
        <begin position="32"/>
        <end position="1029"/>
    </location>
</feature>
<keyword evidence="6" id="KW-0723">Serine/threonine-protein kinase</keyword>
<evidence type="ECO:0000256" key="10">
    <source>
        <dbReference type="ARBA" id="ARBA00022692"/>
    </source>
</evidence>
<dbReference type="GO" id="GO:0006952">
    <property type="term" value="P:defense response"/>
    <property type="evidence" value="ECO:0007669"/>
    <property type="project" value="UniProtKB-ARBA"/>
</dbReference>
<dbReference type="Proteomes" id="UP000585474">
    <property type="component" value="Unassembled WGS sequence"/>
</dbReference>
<dbReference type="PANTHER" id="PTHR48005:SF88">
    <property type="entry name" value="PROTEIN KINASE DOMAIN-CONTAINING PROTEIN"/>
    <property type="match status" value="1"/>
</dbReference>
<evidence type="ECO:0000256" key="3">
    <source>
        <dbReference type="ARBA" id="ARBA00009592"/>
    </source>
</evidence>
<sequence length="1029" mass="112109">MGVAVSLPFFAFMHVVVFLVCLGSEFPYVACSFLGRNETDRLALLAFKAKITADPFEALNTWNESIHFCQWLGITCGRRHQRVTVIDLGHQKLSGAISPHIGNLSFLRELWLHNNSLSHQTPPEVGRLQRLQVLNLGNNSFSGEISPNISACTNLVILVLSGNRLVGKISVELGSLFKLELLNIAGNELTGGIPSALGNLSSLIVLNVFDNRIGGSIPIALGRLTNLEHLQLGKNRLVGTIPFSIVNLSSISIFSVIMNQIRGSLPSQLGNTLPNLQFIEVGLNFLSGPIPVSISNATKLYHIGLVSNRFSGKVPPLEKLHDLHRLILAENHLGIGEADDLSFLTSLTNTTYVTHLHLGGNDFGGKLPDTISNLSTNLHELNLQRNKIVGSIPTGIGNLVNLQALGLSTNHFTSNIPADLGKLEKLQLLILSSNNLYGEIPLTFGNLTLLRVLGISQNSLHGSIPSSLGKCKMLEALRLDRNNLTGTIPKEVISLSSLLRINISQNNLTGSLPVEVENLKNVEELDVSENMLVGNVPSNLGSCVKLRLLYVEGNKFWGILPSSLSNLRGIEELDLSQNNFSGQIPDYLQDFVFLRKLNLSFNDFEGVVPKGGIFGNATAVFVLGNKKLCGGIADLQLKNCNLSKGLKEERFTLTLKLIISVGVGLIGLALVLCFLYLCWSRKTTKVSSFRILGNPFMKLSYQSLHKATDSFSPANLIGMGSFGSVYKGVIDQGKKVVAVKVLNLHFRGAAKSFIAECKALKSIKHRNLVKVLTACSSIDFCGNDFKALVYEFMVNGSLEEWLHQNGNEDDGHNELRNLSLVQRLNIAIDVASALDYLHHHCLKPIVHCDLKPSNVLLDEEMVGHVGDFGLARFLPEEHWQSSSIGIRGSIGYAAPEYGMGNEVSTFGDVYSYGILILEIFTGTRPTDNMFNDSVSLHNFAKMALPEQGASVADPTLFQQSENGEASLGINKTTNQNSIEGQRIEECLISILKVGITCSEELMRDRPAMNEVVAQLHVIKNALLGGTTAL</sequence>
<name>A0A7J0DZV4_9ERIC</name>
<dbReference type="InterPro" id="IPR017441">
    <property type="entry name" value="Protein_kinase_ATP_BS"/>
</dbReference>
<dbReference type="InterPro" id="IPR008271">
    <property type="entry name" value="Ser/Thr_kinase_AS"/>
</dbReference>
<evidence type="ECO:0000256" key="24">
    <source>
        <dbReference type="SAM" id="SignalP"/>
    </source>
</evidence>
<dbReference type="EC" id="2.7.11.1" evidence="4"/>
<evidence type="ECO:0000256" key="12">
    <source>
        <dbReference type="ARBA" id="ARBA00022737"/>
    </source>
</evidence>
<dbReference type="Gene3D" id="3.30.200.20">
    <property type="entry name" value="Phosphorylase Kinase, domain 1"/>
    <property type="match status" value="1"/>
</dbReference>
<keyword evidence="17 23" id="KW-0472">Membrane</keyword>
<keyword evidence="15 22" id="KW-0067">ATP-binding</keyword>
<evidence type="ECO:0000256" key="21">
    <source>
        <dbReference type="ARBA" id="ARBA00048679"/>
    </source>
</evidence>
<keyword evidence="14 26" id="KW-0418">Kinase</keyword>
<dbReference type="SUPFAM" id="SSF56112">
    <property type="entry name" value="Protein kinase-like (PK-like)"/>
    <property type="match status" value="1"/>
</dbReference>
<evidence type="ECO:0000256" key="13">
    <source>
        <dbReference type="ARBA" id="ARBA00022741"/>
    </source>
</evidence>
<dbReference type="Gene3D" id="3.80.10.10">
    <property type="entry name" value="Ribonuclease Inhibitor"/>
    <property type="match status" value="2"/>
</dbReference>
<evidence type="ECO:0000256" key="14">
    <source>
        <dbReference type="ARBA" id="ARBA00022777"/>
    </source>
</evidence>
<dbReference type="InterPro" id="IPR032675">
    <property type="entry name" value="LRR_dom_sf"/>
</dbReference>
<evidence type="ECO:0000256" key="2">
    <source>
        <dbReference type="ARBA" id="ARBA00008684"/>
    </source>
</evidence>
<comment type="similarity">
    <text evidence="3">Belongs to the RLP family.</text>
</comment>
<comment type="catalytic activity">
    <reaction evidence="20">
        <text>L-threonyl-[protein] + ATP = O-phospho-L-threonyl-[protein] + ADP + H(+)</text>
        <dbReference type="Rhea" id="RHEA:46608"/>
        <dbReference type="Rhea" id="RHEA-COMP:11060"/>
        <dbReference type="Rhea" id="RHEA-COMP:11605"/>
        <dbReference type="ChEBI" id="CHEBI:15378"/>
        <dbReference type="ChEBI" id="CHEBI:30013"/>
        <dbReference type="ChEBI" id="CHEBI:30616"/>
        <dbReference type="ChEBI" id="CHEBI:61977"/>
        <dbReference type="ChEBI" id="CHEBI:456216"/>
        <dbReference type="EC" id="2.7.11.1"/>
    </reaction>
</comment>
<keyword evidence="9" id="KW-0808">Transferase</keyword>
<keyword evidence="27" id="KW-1185">Reference proteome</keyword>
<gene>
    <name evidence="26" type="ORF">Acr_00g0096710</name>
</gene>
<evidence type="ECO:0000256" key="15">
    <source>
        <dbReference type="ARBA" id="ARBA00022840"/>
    </source>
</evidence>
<dbReference type="PROSITE" id="PS50011">
    <property type="entry name" value="PROTEIN_KINASE_DOM"/>
    <property type="match status" value="1"/>
</dbReference>